<accession>A0A8S3T085</accession>
<dbReference type="EMBL" id="CAJPWZ010001945">
    <property type="protein sequence ID" value="CAG2226931.1"/>
    <property type="molecule type" value="Genomic_DNA"/>
</dbReference>
<dbReference type="OrthoDB" id="6150883at2759"/>
<evidence type="ECO:0000313" key="2">
    <source>
        <dbReference type="Proteomes" id="UP000683360"/>
    </source>
</evidence>
<proteinExistence type="predicted"/>
<dbReference type="PANTHER" id="PTHR14187:SF5">
    <property type="entry name" value="HEAT SHOCK 70 KDA PROTEIN 12A"/>
    <property type="match status" value="1"/>
</dbReference>
<dbReference type="Proteomes" id="UP000683360">
    <property type="component" value="Unassembled WGS sequence"/>
</dbReference>
<gene>
    <name evidence="1" type="ORF">MEDL_39939</name>
</gene>
<keyword evidence="2" id="KW-1185">Reference proteome</keyword>
<dbReference type="AlphaFoldDB" id="A0A8S3T085"/>
<reference evidence="1" key="1">
    <citation type="submission" date="2021-03" db="EMBL/GenBank/DDBJ databases">
        <authorList>
            <person name="Bekaert M."/>
        </authorList>
    </citation>
    <scope>NUCLEOTIDE SEQUENCE</scope>
</reference>
<dbReference type="PANTHER" id="PTHR14187">
    <property type="entry name" value="ALPHA KINASE/ELONGATION FACTOR 2 KINASE"/>
    <property type="match status" value="1"/>
</dbReference>
<comment type="caution">
    <text evidence="1">The sequence shown here is derived from an EMBL/GenBank/DDBJ whole genome shotgun (WGS) entry which is preliminary data.</text>
</comment>
<sequence>MLQHLLVAAIDIGTTYSRYAFSFREEFIKDPLKIIVNQSWNAGGRQFMSLKTSTYLPLDSDKNSLLLDSRQKTDSLIIVSIYSDLAVMNGAVIFGHKTSIIAQRISKYTYGFGKKKPFDRTKHHHNHHETVKGYAKCTHLFDAFITRYEIISSGKTVITTAKCRPSEDGIFKLRIFQTEKENPTYTDEEGCSVLGLITFKRTDSKSS</sequence>
<protein>
    <submittedName>
        <fullName evidence="1">Uncharacterized protein</fullName>
    </submittedName>
</protein>
<organism evidence="1 2">
    <name type="scientific">Mytilus edulis</name>
    <name type="common">Blue mussel</name>
    <dbReference type="NCBI Taxonomy" id="6550"/>
    <lineage>
        <taxon>Eukaryota</taxon>
        <taxon>Metazoa</taxon>
        <taxon>Spiralia</taxon>
        <taxon>Lophotrochozoa</taxon>
        <taxon>Mollusca</taxon>
        <taxon>Bivalvia</taxon>
        <taxon>Autobranchia</taxon>
        <taxon>Pteriomorphia</taxon>
        <taxon>Mytilida</taxon>
        <taxon>Mytiloidea</taxon>
        <taxon>Mytilidae</taxon>
        <taxon>Mytilinae</taxon>
        <taxon>Mytilus</taxon>
    </lineage>
</organism>
<name>A0A8S3T085_MYTED</name>
<evidence type="ECO:0000313" key="1">
    <source>
        <dbReference type="EMBL" id="CAG2226931.1"/>
    </source>
</evidence>